<dbReference type="EMBL" id="JBHSAY010000009">
    <property type="protein sequence ID" value="MFC4132661.1"/>
    <property type="molecule type" value="Genomic_DNA"/>
</dbReference>
<gene>
    <name evidence="1" type="ORF">ACFOZ4_18790</name>
</gene>
<keyword evidence="2" id="KW-1185">Reference proteome</keyword>
<comment type="caution">
    <text evidence="1">The sequence shown here is derived from an EMBL/GenBank/DDBJ whole genome shotgun (WGS) entry which is preliminary data.</text>
</comment>
<evidence type="ECO:0000313" key="2">
    <source>
        <dbReference type="Proteomes" id="UP001595816"/>
    </source>
</evidence>
<accession>A0ABV8LNS4</accession>
<proteinExistence type="predicted"/>
<dbReference type="RefSeq" id="WP_253752835.1">
    <property type="nucleotide sequence ID" value="NZ_JAMZDZ010000001.1"/>
</dbReference>
<dbReference type="Proteomes" id="UP001595816">
    <property type="component" value="Unassembled WGS sequence"/>
</dbReference>
<organism evidence="1 2">
    <name type="scientific">Hamadaea flava</name>
    <dbReference type="NCBI Taxonomy" id="1742688"/>
    <lineage>
        <taxon>Bacteria</taxon>
        <taxon>Bacillati</taxon>
        <taxon>Actinomycetota</taxon>
        <taxon>Actinomycetes</taxon>
        <taxon>Micromonosporales</taxon>
        <taxon>Micromonosporaceae</taxon>
        <taxon>Hamadaea</taxon>
    </lineage>
</organism>
<reference evidence="2" key="1">
    <citation type="journal article" date="2019" name="Int. J. Syst. Evol. Microbiol.">
        <title>The Global Catalogue of Microorganisms (GCM) 10K type strain sequencing project: providing services to taxonomists for standard genome sequencing and annotation.</title>
        <authorList>
            <consortium name="The Broad Institute Genomics Platform"/>
            <consortium name="The Broad Institute Genome Sequencing Center for Infectious Disease"/>
            <person name="Wu L."/>
            <person name="Ma J."/>
        </authorList>
    </citation>
    <scope>NUCLEOTIDE SEQUENCE [LARGE SCALE GENOMIC DNA]</scope>
    <source>
        <strain evidence="2">CGMCC 4.7289</strain>
    </source>
</reference>
<evidence type="ECO:0008006" key="3">
    <source>
        <dbReference type="Google" id="ProtNLM"/>
    </source>
</evidence>
<sequence length="220" mass="24017">MYRQGRDRWRLSDVDLGGDRAQLRQEALAELAEAGGRDYRTPVVKEEADASGLVRVAVDQAGQVVDVHISSDWCDRLGSSGLGPALLAARKNAAAAMARAHGLAALAERERVAAPGPDPDGEWRPVPYAEPLSIEQVWQRLSDNEDRRYRRQKAARAAAEARPRSVGGPLGLLSGQCAGHTLVSVTADAMRAPRADTEQLRHLALELFRQAERREEEAAR</sequence>
<name>A0ABV8LNS4_9ACTN</name>
<evidence type="ECO:0000313" key="1">
    <source>
        <dbReference type="EMBL" id="MFC4132661.1"/>
    </source>
</evidence>
<protein>
    <recommendedName>
        <fullName evidence="3">YbaB/EbfC DNA-binding family protein</fullName>
    </recommendedName>
</protein>